<dbReference type="Proteomes" id="UP001419268">
    <property type="component" value="Unassembled WGS sequence"/>
</dbReference>
<dbReference type="EMBL" id="JBBNAG010000001">
    <property type="protein sequence ID" value="KAK9164852.1"/>
    <property type="molecule type" value="Genomic_DNA"/>
</dbReference>
<reference evidence="2 3" key="1">
    <citation type="submission" date="2024-01" db="EMBL/GenBank/DDBJ databases">
        <title>Genome assemblies of Stephania.</title>
        <authorList>
            <person name="Yang L."/>
        </authorList>
    </citation>
    <scope>NUCLEOTIDE SEQUENCE [LARGE SCALE GENOMIC DNA]</scope>
    <source>
        <strain evidence="2">JXDWG</strain>
        <tissue evidence="2">Leaf</tissue>
    </source>
</reference>
<comment type="caution">
    <text evidence="2">The sequence shown here is derived from an EMBL/GenBank/DDBJ whole genome shotgun (WGS) entry which is preliminary data.</text>
</comment>
<evidence type="ECO:0000313" key="3">
    <source>
        <dbReference type="Proteomes" id="UP001419268"/>
    </source>
</evidence>
<proteinExistence type="predicted"/>
<accession>A0AAP0L6T6</accession>
<evidence type="ECO:0000256" key="1">
    <source>
        <dbReference type="ARBA" id="ARBA00023002"/>
    </source>
</evidence>
<dbReference type="AlphaFoldDB" id="A0AAP0L6T6"/>
<dbReference type="SUPFAM" id="SSF51735">
    <property type="entry name" value="NAD(P)-binding Rossmann-fold domains"/>
    <property type="match status" value="1"/>
</dbReference>
<evidence type="ECO:0000313" key="2">
    <source>
        <dbReference type="EMBL" id="KAK9164852.1"/>
    </source>
</evidence>
<dbReference type="PANTHER" id="PTHR10366">
    <property type="entry name" value="NAD DEPENDENT EPIMERASE/DEHYDRATASE"/>
    <property type="match status" value="1"/>
</dbReference>
<dbReference type="GO" id="GO:0016616">
    <property type="term" value="F:oxidoreductase activity, acting on the CH-OH group of donors, NAD or NADP as acceptor"/>
    <property type="evidence" value="ECO:0007669"/>
    <property type="project" value="TreeGrafter"/>
</dbReference>
<gene>
    <name evidence="2" type="ORF">Scep_000043</name>
</gene>
<protein>
    <submittedName>
        <fullName evidence="2">Uncharacterized protein</fullName>
    </submittedName>
</protein>
<keyword evidence="3" id="KW-1185">Reference proteome</keyword>
<sequence>MAVDVRDVAEALLLVYEKPEANGRYICAAYPAPLSVLVDKMKTFYPNLNYPKQISEQGFTRKVSSEKLERLGWKYRALEETIVDSIEDFYEKGLLDHEALLMVYEKPEANGRYICTGYSVPGISEQGFACKLSSEKLQKLGWKYSRALEESIIDSIIEDLYEKGLLDRNAHAKMFRNHMKDKEKGLERKGFVTN</sequence>
<dbReference type="Gene3D" id="3.40.50.720">
    <property type="entry name" value="NAD(P)-binding Rossmann-like Domain"/>
    <property type="match status" value="2"/>
</dbReference>
<organism evidence="2 3">
    <name type="scientific">Stephania cephalantha</name>
    <dbReference type="NCBI Taxonomy" id="152367"/>
    <lineage>
        <taxon>Eukaryota</taxon>
        <taxon>Viridiplantae</taxon>
        <taxon>Streptophyta</taxon>
        <taxon>Embryophyta</taxon>
        <taxon>Tracheophyta</taxon>
        <taxon>Spermatophyta</taxon>
        <taxon>Magnoliopsida</taxon>
        <taxon>Ranunculales</taxon>
        <taxon>Menispermaceae</taxon>
        <taxon>Menispermoideae</taxon>
        <taxon>Cissampelideae</taxon>
        <taxon>Stephania</taxon>
    </lineage>
</organism>
<keyword evidence="1" id="KW-0560">Oxidoreductase</keyword>
<dbReference type="InterPro" id="IPR050425">
    <property type="entry name" value="NAD(P)_dehydrat-like"/>
</dbReference>
<dbReference type="PANTHER" id="PTHR10366:SF831">
    <property type="entry name" value="NAD-DEPENDENT EPIMERASE_DEHYDRATASE DOMAIN-CONTAINING PROTEIN"/>
    <property type="match status" value="1"/>
</dbReference>
<dbReference type="InterPro" id="IPR036291">
    <property type="entry name" value="NAD(P)-bd_dom_sf"/>
</dbReference>
<name>A0AAP0L6T6_9MAGN</name>